<dbReference type="EMBL" id="JAUDUY010000002">
    <property type="protein sequence ID" value="MDM9630964.1"/>
    <property type="molecule type" value="Genomic_DNA"/>
</dbReference>
<keyword evidence="2" id="KW-0378">Hydrolase</keyword>
<evidence type="ECO:0000313" key="2">
    <source>
        <dbReference type="EMBL" id="MDM9630964.1"/>
    </source>
</evidence>
<dbReference type="Gene3D" id="3.40.50.1820">
    <property type="entry name" value="alpha/beta hydrolase"/>
    <property type="match status" value="1"/>
</dbReference>
<feature type="domain" description="AB hydrolase-1" evidence="1">
    <location>
        <begin position="58"/>
        <end position="249"/>
    </location>
</feature>
<dbReference type="SUPFAM" id="SSF53474">
    <property type="entry name" value="alpha/beta-Hydrolases"/>
    <property type="match status" value="1"/>
</dbReference>
<gene>
    <name evidence="2" type="ORF">QU605_05760</name>
</gene>
<keyword evidence="3" id="KW-1185">Reference proteome</keyword>
<accession>A0ABT7WDG7</accession>
<evidence type="ECO:0000259" key="1">
    <source>
        <dbReference type="Pfam" id="PF12697"/>
    </source>
</evidence>
<dbReference type="InterPro" id="IPR029058">
    <property type="entry name" value="AB_hydrolase_fold"/>
</dbReference>
<dbReference type="InterPro" id="IPR000073">
    <property type="entry name" value="AB_hydrolase_1"/>
</dbReference>
<protein>
    <submittedName>
        <fullName evidence="2">Alpha/beta fold hydrolase</fullName>
    </submittedName>
</protein>
<proteinExistence type="predicted"/>
<reference evidence="2" key="1">
    <citation type="submission" date="2023-06" db="EMBL/GenBank/DDBJ databases">
        <title>Robiginitalea aurantiacus sp. nov. and Algoriphagus sediminis sp. nov., isolated from coastal sediment.</title>
        <authorList>
            <person name="Zhou Z.Y."/>
            <person name="An J."/>
            <person name="Jia Y.W."/>
            <person name="Du Z.J."/>
        </authorList>
    </citation>
    <scope>NUCLEOTIDE SEQUENCE</scope>
    <source>
        <strain evidence="2">M39</strain>
    </source>
</reference>
<dbReference type="RefSeq" id="WP_289724324.1">
    <property type="nucleotide sequence ID" value="NZ_JAUDUY010000002.1"/>
</dbReference>
<organism evidence="2 3">
    <name type="scientific">Robiginitalea aurantiaca</name>
    <dbReference type="NCBI Taxonomy" id="3056915"/>
    <lineage>
        <taxon>Bacteria</taxon>
        <taxon>Pseudomonadati</taxon>
        <taxon>Bacteroidota</taxon>
        <taxon>Flavobacteriia</taxon>
        <taxon>Flavobacteriales</taxon>
        <taxon>Flavobacteriaceae</taxon>
        <taxon>Robiginitalea</taxon>
    </lineage>
</organism>
<sequence>MKKSPENHSEKSVMIPTQAERDLGGTLFIPADPIGQSILISSATGMLQKFYYAFSRHFASLGYTVLTFDYCGIGSSGGSPDLLKRNPTNLIAWGANDQAGAVRFLKDYDPESPITLVTHSIGGQLCGFNPEHPSIDRIIMAASQNSYWKSFPGWHKTKMWSFWNMIIPFTIPFFGYFPAKHLGLFENLPKGMARQWRRWGKQPEYMMAFKDASYFFEDLKMPILSLSFPADPLAPPKTVDWLARQYASAQMNRIHYTDEGSAPGHFGYFRPAFKNTLWKYTHQWILTDEWN</sequence>
<dbReference type="InterPro" id="IPR017208">
    <property type="entry name" value="UCP037442_abhydr"/>
</dbReference>
<dbReference type="PIRSF" id="PIRSF037442">
    <property type="entry name" value="UCP037442_abhydr"/>
    <property type="match status" value="1"/>
</dbReference>
<dbReference type="Pfam" id="PF12697">
    <property type="entry name" value="Abhydrolase_6"/>
    <property type="match status" value="1"/>
</dbReference>
<dbReference type="Proteomes" id="UP001174839">
    <property type="component" value="Unassembled WGS sequence"/>
</dbReference>
<evidence type="ECO:0000313" key="3">
    <source>
        <dbReference type="Proteomes" id="UP001174839"/>
    </source>
</evidence>
<name>A0ABT7WDG7_9FLAO</name>
<dbReference type="GO" id="GO:0016787">
    <property type="term" value="F:hydrolase activity"/>
    <property type="evidence" value="ECO:0007669"/>
    <property type="project" value="UniProtKB-KW"/>
</dbReference>
<comment type="caution">
    <text evidence="2">The sequence shown here is derived from an EMBL/GenBank/DDBJ whole genome shotgun (WGS) entry which is preliminary data.</text>
</comment>